<organism evidence="5 6">
    <name type="scientific">Flavobacterium orientale</name>
    <dbReference type="NCBI Taxonomy" id="1756020"/>
    <lineage>
        <taxon>Bacteria</taxon>
        <taxon>Pseudomonadati</taxon>
        <taxon>Bacteroidota</taxon>
        <taxon>Flavobacteriia</taxon>
        <taxon>Flavobacteriales</taxon>
        <taxon>Flavobacteriaceae</taxon>
        <taxon>Flavobacterium</taxon>
    </lineage>
</organism>
<dbReference type="InterPro" id="IPR051685">
    <property type="entry name" value="Ycf3/AcsC/BcsC/TPR_MFPF"/>
</dbReference>
<dbReference type="Gene3D" id="1.25.40.10">
    <property type="entry name" value="Tetratricopeptide repeat domain"/>
    <property type="match status" value="1"/>
</dbReference>
<dbReference type="SMART" id="SM00028">
    <property type="entry name" value="TPR"/>
    <property type="match status" value="2"/>
</dbReference>
<dbReference type="PROSITE" id="PS50005">
    <property type="entry name" value="TPR"/>
    <property type="match status" value="1"/>
</dbReference>
<dbReference type="PANTHER" id="PTHR44943">
    <property type="entry name" value="CELLULOSE SYNTHASE OPERON PROTEIN C"/>
    <property type="match status" value="1"/>
</dbReference>
<dbReference type="PROSITE" id="PS50293">
    <property type="entry name" value="TPR_REGION"/>
    <property type="match status" value="1"/>
</dbReference>
<accession>A0A917DAA9</accession>
<protein>
    <submittedName>
        <fullName evidence="5">BatE protein</fullName>
    </submittedName>
</protein>
<comment type="caution">
    <text evidence="5">The sequence shown here is derived from an EMBL/GenBank/DDBJ whole genome shotgun (WGS) entry which is preliminary data.</text>
</comment>
<evidence type="ECO:0000256" key="4">
    <source>
        <dbReference type="SAM" id="Phobius"/>
    </source>
</evidence>
<keyword evidence="4" id="KW-1133">Transmembrane helix</keyword>
<keyword evidence="6" id="KW-1185">Reference proteome</keyword>
<keyword evidence="4" id="KW-0812">Transmembrane</keyword>
<gene>
    <name evidence="5" type="primary">batE</name>
    <name evidence="5" type="ORF">GCM10011343_05050</name>
</gene>
<dbReference type="InterPro" id="IPR019734">
    <property type="entry name" value="TPR_rpt"/>
</dbReference>
<dbReference type="EMBL" id="BMFG01000002">
    <property type="protein sequence ID" value="GGD17268.1"/>
    <property type="molecule type" value="Genomic_DNA"/>
</dbReference>
<feature type="transmembrane region" description="Helical" evidence="4">
    <location>
        <begin position="128"/>
        <end position="148"/>
    </location>
</feature>
<dbReference type="PANTHER" id="PTHR44943:SF8">
    <property type="entry name" value="TPR REPEAT-CONTAINING PROTEIN MJ0263"/>
    <property type="match status" value="1"/>
</dbReference>
<feature type="repeat" description="TPR" evidence="3">
    <location>
        <begin position="53"/>
        <end position="86"/>
    </location>
</feature>
<evidence type="ECO:0000256" key="3">
    <source>
        <dbReference type="PROSITE-ProRule" id="PRU00339"/>
    </source>
</evidence>
<keyword evidence="1" id="KW-0677">Repeat</keyword>
<evidence type="ECO:0000313" key="6">
    <source>
        <dbReference type="Proteomes" id="UP000625735"/>
    </source>
</evidence>
<reference evidence="5" key="2">
    <citation type="submission" date="2020-09" db="EMBL/GenBank/DDBJ databases">
        <authorList>
            <person name="Sun Q."/>
            <person name="Zhou Y."/>
        </authorList>
    </citation>
    <scope>NUCLEOTIDE SEQUENCE</scope>
    <source>
        <strain evidence="5">CGMCC 1.12506</strain>
    </source>
</reference>
<dbReference type="AlphaFoldDB" id="A0A917DAA9"/>
<dbReference type="Gene3D" id="2.30.30.40">
    <property type="entry name" value="SH3 Domains"/>
    <property type="match status" value="1"/>
</dbReference>
<name>A0A917DAA9_9FLAO</name>
<feature type="transmembrane region" description="Helical" evidence="4">
    <location>
        <begin position="157"/>
        <end position="178"/>
    </location>
</feature>
<keyword evidence="4" id="KW-0472">Membrane</keyword>
<keyword evidence="2 3" id="KW-0802">TPR repeat</keyword>
<evidence type="ECO:0000313" key="5">
    <source>
        <dbReference type="EMBL" id="GGD17268.1"/>
    </source>
</evidence>
<evidence type="ECO:0000256" key="2">
    <source>
        <dbReference type="ARBA" id="ARBA00022803"/>
    </source>
</evidence>
<dbReference type="InterPro" id="IPR011990">
    <property type="entry name" value="TPR-like_helical_dom_sf"/>
</dbReference>
<dbReference type="SUPFAM" id="SSF48452">
    <property type="entry name" value="TPR-like"/>
    <property type="match status" value="1"/>
</dbReference>
<proteinExistence type="predicted"/>
<evidence type="ECO:0000256" key="1">
    <source>
        <dbReference type="ARBA" id="ARBA00022737"/>
    </source>
</evidence>
<reference evidence="5" key="1">
    <citation type="journal article" date="2014" name="Int. J. Syst. Evol. Microbiol.">
        <title>Complete genome sequence of Corynebacterium casei LMG S-19264T (=DSM 44701T), isolated from a smear-ripened cheese.</title>
        <authorList>
            <consortium name="US DOE Joint Genome Institute (JGI-PGF)"/>
            <person name="Walter F."/>
            <person name="Albersmeier A."/>
            <person name="Kalinowski J."/>
            <person name="Ruckert C."/>
        </authorList>
    </citation>
    <scope>NUCLEOTIDE SEQUENCE</scope>
    <source>
        <strain evidence="5">CGMCC 1.12506</strain>
    </source>
</reference>
<sequence>MMKRVLYITLFFLTQLIGAQSVFDKGNEHYRNGNYNEAIAAYESIIKGKKESCDLYFNLANAYYKLDQVGPAIYYYEKALQISPNDKDIQNNLKFAKSKTIDDIKEIPKVGFEKFIQNITSSFHSDTWAKIAVGFSVLFLLFFIGYYFSETTLSKRIYFIGLFIVPFLLLLSVLAAWFEESQDQKERPAIVFAEKTTVLNEPRNNATEAFILHEGTKVFVLESLDQWKKIQLTDESEGWILSEAIKELK</sequence>
<dbReference type="Proteomes" id="UP000625735">
    <property type="component" value="Unassembled WGS sequence"/>
</dbReference>
<dbReference type="Pfam" id="PF13432">
    <property type="entry name" value="TPR_16"/>
    <property type="match status" value="1"/>
</dbReference>